<gene>
    <name evidence="1" type="ORF">Ltuc_1798</name>
</gene>
<reference evidence="1 2" key="1">
    <citation type="submission" date="2015-11" db="EMBL/GenBank/DDBJ databases">
        <title>Genomic analysis of 38 Legionella species identifies large and diverse effector repertoires.</title>
        <authorList>
            <person name="Burstein D."/>
            <person name="Amaro F."/>
            <person name="Zusman T."/>
            <person name="Lifshitz Z."/>
            <person name="Cohen O."/>
            <person name="Gilbert J.A."/>
            <person name="Pupko T."/>
            <person name="Shuman H.A."/>
            <person name="Segal G."/>
        </authorList>
    </citation>
    <scope>NUCLEOTIDE SEQUENCE [LARGE SCALE GENOMIC DNA]</scope>
    <source>
        <strain evidence="1 2">ATCC 49180</strain>
    </source>
</reference>
<organism evidence="1 2">
    <name type="scientific">Legionella tucsonensis</name>
    <dbReference type="NCBI Taxonomy" id="40335"/>
    <lineage>
        <taxon>Bacteria</taxon>
        <taxon>Pseudomonadati</taxon>
        <taxon>Pseudomonadota</taxon>
        <taxon>Gammaproteobacteria</taxon>
        <taxon>Legionellales</taxon>
        <taxon>Legionellaceae</taxon>
        <taxon>Legionella</taxon>
    </lineage>
</organism>
<dbReference type="EMBL" id="LNZA01000001">
    <property type="protein sequence ID" value="KTD73951.1"/>
    <property type="molecule type" value="Genomic_DNA"/>
</dbReference>
<dbReference type="RefSeq" id="WP_058520940.1">
    <property type="nucleotide sequence ID" value="NZ_CAAAIP010000009.1"/>
</dbReference>
<comment type="caution">
    <text evidence="1">The sequence shown here is derived from an EMBL/GenBank/DDBJ whole genome shotgun (WGS) entry which is preliminary data.</text>
</comment>
<name>A0A0W0ZXU9_9GAMM</name>
<dbReference type="PATRIC" id="fig|40335.7.peg.1908"/>
<dbReference type="Proteomes" id="UP000054693">
    <property type="component" value="Unassembled WGS sequence"/>
</dbReference>
<evidence type="ECO:0000313" key="1">
    <source>
        <dbReference type="EMBL" id="KTD73951.1"/>
    </source>
</evidence>
<keyword evidence="2" id="KW-1185">Reference proteome</keyword>
<proteinExistence type="predicted"/>
<protein>
    <submittedName>
        <fullName evidence="1">Uncharacterized protein</fullName>
    </submittedName>
</protein>
<dbReference type="OrthoDB" id="5653658at2"/>
<evidence type="ECO:0000313" key="2">
    <source>
        <dbReference type="Proteomes" id="UP000054693"/>
    </source>
</evidence>
<dbReference type="AlphaFoldDB" id="A0A0W0ZXU9"/>
<accession>A0A0W0ZXU9</accession>
<sequence length="118" mass="13159">MYQKLQQQGRIGRQGQSYTLFSGEEKKPVQNNVIQITVKNKKLNIDKGHFEGSLEAAEEAIRSFADKNDITYESHGHGYGTLSINGIKHGITPYGIDVPMMLEFCSIDASTLTQQLVI</sequence>
<dbReference type="STRING" id="40335.Ltuc_1798"/>